<feature type="region of interest" description="Disordered" evidence="1">
    <location>
        <begin position="280"/>
        <end position="309"/>
    </location>
</feature>
<dbReference type="OrthoDB" id="5350673at2759"/>
<dbReference type="EMBL" id="CALLCH030000015">
    <property type="protein sequence ID" value="CAI4216067.1"/>
    <property type="molecule type" value="Genomic_DNA"/>
</dbReference>
<keyword evidence="3" id="KW-1185">Reference proteome</keyword>
<name>A0A9P1H3M1_9PEZI</name>
<evidence type="ECO:0000256" key="1">
    <source>
        <dbReference type="SAM" id="MobiDB-lite"/>
    </source>
</evidence>
<evidence type="ECO:0000313" key="3">
    <source>
        <dbReference type="Proteomes" id="UP000838763"/>
    </source>
</evidence>
<evidence type="ECO:0000313" key="2">
    <source>
        <dbReference type="EMBL" id="CAI4216067.1"/>
    </source>
</evidence>
<dbReference type="AlphaFoldDB" id="A0A9P1H3M1"/>
<feature type="region of interest" description="Disordered" evidence="1">
    <location>
        <begin position="1"/>
        <end position="31"/>
    </location>
</feature>
<sequence>MPPVPRSAPVGGARQNGMLRRSHKKSRNGCVECKQRHIKLQPPPQPEFPSQPVNLADLVTELLAANPQAPAPISQYTTTAAAEAQPEEPPHAVPEMNESMCGQATRMALDSCADAPYLLHEILAFAARHLAVLRPARSREYLARSVALQNAGIAAFNRAAVHVSAANCVPMTLFSSLLGRHMLIDALAVRDADLADFLDRYIQSSRIRHGLRAVVSKASWPILLQSDLRHFLSWVPRHLEAHTDGPECAPLRDRLRNSSSLDPVVVDVLVRAADRLQPGFHEIQGEEDEDEDEEMGEGPSSGGGPPHTINTWSIMCPPEFLGLLEQRQPEALVVLAYYGAFLHGARSMWQVGDAGAYMVGSIARYLGPQWDEWLAWPRSVVADKEWI</sequence>
<reference evidence="2" key="1">
    <citation type="submission" date="2022-11" db="EMBL/GenBank/DDBJ databases">
        <authorList>
            <person name="Scott C."/>
            <person name="Bruce N."/>
        </authorList>
    </citation>
    <scope>NUCLEOTIDE SEQUENCE</scope>
</reference>
<dbReference type="PANTHER" id="PTHR47784:SF4">
    <property type="entry name" value="ZN(II)2CYS6 TRANSCRIPTION FACTOR (EUROFUNG)"/>
    <property type="match status" value="1"/>
</dbReference>
<dbReference type="GO" id="GO:0001228">
    <property type="term" value="F:DNA-binding transcription activator activity, RNA polymerase II-specific"/>
    <property type="evidence" value="ECO:0007669"/>
    <property type="project" value="TreeGrafter"/>
</dbReference>
<proteinExistence type="predicted"/>
<dbReference type="PANTHER" id="PTHR47784">
    <property type="entry name" value="STEROL UPTAKE CONTROL PROTEIN 2"/>
    <property type="match status" value="1"/>
</dbReference>
<dbReference type="Proteomes" id="UP000838763">
    <property type="component" value="Unassembled WGS sequence"/>
</dbReference>
<dbReference type="InterPro" id="IPR053157">
    <property type="entry name" value="Sterol_Uptake_Regulator"/>
</dbReference>
<accession>A0A9P1H3M1</accession>
<gene>
    <name evidence="2" type="ORF">PPNO1_LOCUS5734</name>
</gene>
<protein>
    <submittedName>
        <fullName evidence="2">Uncharacterized protein</fullName>
    </submittedName>
</protein>
<comment type="caution">
    <text evidence="2">The sequence shown here is derived from an EMBL/GenBank/DDBJ whole genome shotgun (WGS) entry which is preliminary data.</text>
</comment>
<organism evidence="2 3">
    <name type="scientific">Parascedosporium putredinis</name>
    <dbReference type="NCBI Taxonomy" id="1442378"/>
    <lineage>
        <taxon>Eukaryota</taxon>
        <taxon>Fungi</taxon>
        <taxon>Dikarya</taxon>
        <taxon>Ascomycota</taxon>
        <taxon>Pezizomycotina</taxon>
        <taxon>Sordariomycetes</taxon>
        <taxon>Hypocreomycetidae</taxon>
        <taxon>Microascales</taxon>
        <taxon>Microascaceae</taxon>
        <taxon>Parascedosporium</taxon>
    </lineage>
</organism>
<feature type="compositionally biased region" description="Acidic residues" evidence="1">
    <location>
        <begin position="285"/>
        <end position="296"/>
    </location>
</feature>